<feature type="domain" description="ZSWIM3 N-terminal" evidence="2">
    <location>
        <begin position="19"/>
        <end position="121"/>
    </location>
</feature>
<sequence>MASKRRNMVHKNKTQETTEKGSLRLKEYEKQVLNEYWIRDSRTLRTQSRRFPDSIAARADNSLKYFYLRIACIKGGRMHEFKNVSRRTVSFKQGCQAGMFLKLSACGRFLEMLEINENHNHNISLCKSKNALRYKRNLRCKQNLYPEDANDQEATMEDSSHDLSYVRRKPKSSLSGCAQDNENAKELKEDAQILDLTSSKKIEMMNAECLKLANICSQVSSNVFLKRLKLIKKLVDKWGNDQQESSLTDVKEEILDSNNAHTDYVHDEYAEYISNIDEVTDEKRFKNNSSPMRREKDGSSESNKDVSDGFLRHIVVEHNYFKPHRGFEVIFIKADEEDDILP</sequence>
<dbReference type="Proteomes" id="UP001558652">
    <property type="component" value="Unassembled WGS sequence"/>
</dbReference>
<comment type="caution">
    <text evidence="3">The sequence shown here is derived from an EMBL/GenBank/DDBJ whole genome shotgun (WGS) entry which is preliminary data.</text>
</comment>
<protein>
    <recommendedName>
        <fullName evidence="2">ZSWIM3 N-terminal domain-containing protein</fullName>
    </recommendedName>
</protein>
<evidence type="ECO:0000313" key="4">
    <source>
        <dbReference type="Proteomes" id="UP001558652"/>
    </source>
</evidence>
<dbReference type="InterPro" id="IPR048325">
    <property type="entry name" value="ZSWIM3_N"/>
</dbReference>
<gene>
    <name evidence="3" type="ORF">AAG570_003898</name>
</gene>
<reference evidence="3 4" key="1">
    <citation type="submission" date="2024-07" db="EMBL/GenBank/DDBJ databases">
        <title>Chromosome-level genome assembly of the water stick insect Ranatra chinensis (Heteroptera: Nepidae).</title>
        <authorList>
            <person name="Liu X."/>
        </authorList>
    </citation>
    <scope>NUCLEOTIDE SEQUENCE [LARGE SCALE GENOMIC DNA]</scope>
    <source>
        <strain evidence="3">Cailab_2021Rc</strain>
        <tissue evidence="3">Muscle</tissue>
    </source>
</reference>
<proteinExistence type="predicted"/>
<evidence type="ECO:0000259" key="2">
    <source>
        <dbReference type="Pfam" id="PF21599"/>
    </source>
</evidence>
<dbReference type="EMBL" id="JBFDAA010000015">
    <property type="protein sequence ID" value="KAL1117583.1"/>
    <property type="molecule type" value="Genomic_DNA"/>
</dbReference>
<feature type="compositionally biased region" description="Basic and acidic residues" evidence="1">
    <location>
        <begin position="292"/>
        <end position="304"/>
    </location>
</feature>
<evidence type="ECO:0000256" key="1">
    <source>
        <dbReference type="SAM" id="MobiDB-lite"/>
    </source>
</evidence>
<feature type="region of interest" description="Disordered" evidence="1">
    <location>
        <begin position="1"/>
        <end position="20"/>
    </location>
</feature>
<feature type="region of interest" description="Disordered" evidence="1">
    <location>
        <begin position="283"/>
        <end position="304"/>
    </location>
</feature>
<name>A0ABD0YGS6_9HEMI</name>
<accession>A0ABD0YGS6</accession>
<dbReference type="Pfam" id="PF21599">
    <property type="entry name" value="ZSWIM3_N"/>
    <property type="match status" value="1"/>
</dbReference>
<feature type="compositionally biased region" description="Basic residues" evidence="1">
    <location>
        <begin position="1"/>
        <end position="12"/>
    </location>
</feature>
<keyword evidence="4" id="KW-1185">Reference proteome</keyword>
<dbReference type="AlphaFoldDB" id="A0ABD0YGS6"/>
<organism evidence="3 4">
    <name type="scientific">Ranatra chinensis</name>
    <dbReference type="NCBI Taxonomy" id="642074"/>
    <lineage>
        <taxon>Eukaryota</taxon>
        <taxon>Metazoa</taxon>
        <taxon>Ecdysozoa</taxon>
        <taxon>Arthropoda</taxon>
        <taxon>Hexapoda</taxon>
        <taxon>Insecta</taxon>
        <taxon>Pterygota</taxon>
        <taxon>Neoptera</taxon>
        <taxon>Paraneoptera</taxon>
        <taxon>Hemiptera</taxon>
        <taxon>Heteroptera</taxon>
        <taxon>Panheteroptera</taxon>
        <taxon>Nepomorpha</taxon>
        <taxon>Nepidae</taxon>
        <taxon>Ranatrinae</taxon>
        <taxon>Ranatra</taxon>
    </lineage>
</organism>
<evidence type="ECO:0000313" key="3">
    <source>
        <dbReference type="EMBL" id="KAL1117583.1"/>
    </source>
</evidence>